<dbReference type="AlphaFoldDB" id="A0AAD3S7Z2"/>
<keyword evidence="1" id="KW-1133">Transmembrane helix</keyword>
<dbReference type="EMBL" id="BSYO01000006">
    <property type="protein sequence ID" value="GMH05966.1"/>
    <property type="molecule type" value="Genomic_DNA"/>
</dbReference>
<keyword evidence="1" id="KW-0472">Membrane</keyword>
<comment type="caution">
    <text evidence="2">The sequence shown here is derived from an EMBL/GenBank/DDBJ whole genome shotgun (WGS) entry which is preliminary data.</text>
</comment>
<feature type="transmembrane region" description="Helical" evidence="1">
    <location>
        <begin position="28"/>
        <end position="49"/>
    </location>
</feature>
<gene>
    <name evidence="2" type="ORF">Nepgr_007806</name>
</gene>
<reference evidence="2" key="1">
    <citation type="submission" date="2023-05" db="EMBL/GenBank/DDBJ databases">
        <title>Nepenthes gracilis genome sequencing.</title>
        <authorList>
            <person name="Fukushima K."/>
        </authorList>
    </citation>
    <scope>NUCLEOTIDE SEQUENCE</scope>
    <source>
        <strain evidence="2">SING2019-196</strain>
    </source>
</reference>
<evidence type="ECO:0000313" key="2">
    <source>
        <dbReference type="EMBL" id="GMH05966.1"/>
    </source>
</evidence>
<evidence type="ECO:0000313" key="3">
    <source>
        <dbReference type="Proteomes" id="UP001279734"/>
    </source>
</evidence>
<name>A0AAD3S7Z2_NEPGR</name>
<dbReference type="Proteomes" id="UP001279734">
    <property type="component" value="Unassembled WGS sequence"/>
</dbReference>
<keyword evidence="1" id="KW-0812">Transmembrane</keyword>
<organism evidence="2 3">
    <name type="scientific">Nepenthes gracilis</name>
    <name type="common">Slender pitcher plant</name>
    <dbReference type="NCBI Taxonomy" id="150966"/>
    <lineage>
        <taxon>Eukaryota</taxon>
        <taxon>Viridiplantae</taxon>
        <taxon>Streptophyta</taxon>
        <taxon>Embryophyta</taxon>
        <taxon>Tracheophyta</taxon>
        <taxon>Spermatophyta</taxon>
        <taxon>Magnoliopsida</taxon>
        <taxon>eudicotyledons</taxon>
        <taxon>Gunneridae</taxon>
        <taxon>Pentapetalae</taxon>
        <taxon>Caryophyllales</taxon>
        <taxon>Nepenthaceae</taxon>
        <taxon>Nepenthes</taxon>
    </lineage>
</organism>
<accession>A0AAD3S7Z2</accession>
<proteinExistence type="predicted"/>
<sequence length="122" mass="13404">MNTFDLCLAPRSFKEGLRSHLPKVNKCVLVLVSLALVGASGFNLVFVAAMQLMQRCRCLAVAGTAYPPGHKGVSMDGGSIFLLRFLSQSPPMEVLRDYEANCIDFVMPWSLASFVLMLLCFL</sequence>
<protein>
    <submittedName>
        <fullName evidence="2">Uncharacterized protein</fullName>
    </submittedName>
</protein>
<keyword evidence="3" id="KW-1185">Reference proteome</keyword>
<evidence type="ECO:0000256" key="1">
    <source>
        <dbReference type="SAM" id="Phobius"/>
    </source>
</evidence>